<dbReference type="PANTHER" id="PTHR36849">
    <property type="entry name" value="CYTOPLASMIC PROTEIN-RELATED"/>
    <property type="match status" value="1"/>
</dbReference>
<dbReference type="AlphaFoldDB" id="A0A561PM25"/>
<dbReference type="PANTHER" id="PTHR36849:SF1">
    <property type="entry name" value="CYTOPLASMIC PROTEIN"/>
    <property type="match status" value="1"/>
</dbReference>
<dbReference type="RefSeq" id="WP_145671577.1">
    <property type="nucleotide sequence ID" value="NZ_VIWO01000006.1"/>
</dbReference>
<reference evidence="1 2" key="1">
    <citation type="submission" date="2019-06" db="EMBL/GenBank/DDBJ databases">
        <title>Sorghum-associated microbial communities from plants grown in Nebraska, USA.</title>
        <authorList>
            <person name="Schachtman D."/>
        </authorList>
    </citation>
    <scope>NUCLEOTIDE SEQUENCE [LARGE SCALE GENOMIC DNA]</scope>
    <source>
        <strain evidence="1 2">1209</strain>
    </source>
</reference>
<dbReference type="Proteomes" id="UP000320811">
    <property type="component" value="Unassembled WGS sequence"/>
</dbReference>
<protein>
    <submittedName>
        <fullName evidence="1">Uncharacterized protein YeaO (DUF488 family)</fullName>
    </submittedName>
</protein>
<name>A0A561PM25_9BACT</name>
<evidence type="ECO:0000313" key="1">
    <source>
        <dbReference type="EMBL" id="TWF39167.1"/>
    </source>
</evidence>
<sequence>MIQIKRVYEDYADSDGYRILVDRLWPRGLTKERAHVDEWVKEIAPSNELREWFHHDPTRFAEFKTKYLKELQEKKDLLAAIKKKALHHRVTLLYGAKDETHNQAQILLTLLKK</sequence>
<evidence type="ECO:0000313" key="2">
    <source>
        <dbReference type="Proteomes" id="UP000320811"/>
    </source>
</evidence>
<dbReference type="InterPro" id="IPR052552">
    <property type="entry name" value="YeaO-like"/>
</dbReference>
<dbReference type="Pfam" id="PF22752">
    <property type="entry name" value="DUF488-N3i"/>
    <property type="match status" value="1"/>
</dbReference>
<comment type="caution">
    <text evidence="1">The sequence shown here is derived from an EMBL/GenBank/DDBJ whole genome shotgun (WGS) entry which is preliminary data.</text>
</comment>
<dbReference type="OrthoDB" id="9790745at2"/>
<proteinExistence type="predicted"/>
<gene>
    <name evidence="1" type="ORF">FHW36_106397</name>
</gene>
<accession>A0A561PM25</accession>
<keyword evidence="2" id="KW-1185">Reference proteome</keyword>
<organism evidence="1 2">
    <name type="scientific">Chitinophaga polysaccharea</name>
    <dbReference type="NCBI Taxonomy" id="1293035"/>
    <lineage>
        <taxon>Bacteria</taxon>
        <taxon>Pseudomonadati</taxon>
        <taxon>Bacteroidota</taxon>
        <taxon>Chitinophagia</taxon>
        <taxon>Chitinophagales</taxon>
        <taxon>Chitinophagaceae</taxon>
        <taxon>Chitinophaga</taxon>
    </lineage>
</organism>
<dbReference type="EMBL" id="VIWO01000006">
    <property type="protein sequence ID" value="TWF39167.1"/>
    <property type="molecule type" value="Genomic_DNA"/>
</dbReference>